<keyword evidence="1" id="KW-1133">Transmembrane helix</keyword>
<organism evidence="2 4">
    <name type="scientific">Medicago truncatula</name>
    <name type="common">Barrel medic</name>
    <name type="synonym">Medicago tribuloides</name>
    <dbReference type="NCBI Taxonomy" id="3880"/>
    <lineage>
        <taxon>Eukaryota</taxon>
        <taxon>Viridiplantae</taxon>
        <taxon>Streptophyta</taxon>
        <taxon>Embryophyta</taxon>
        <taxon>Tracheophyta</taxon>
        <taxon>Spermatophyta</taxon>
        <taxon>Magnoliopsida</taxon>
        <taxon>eudicotyledons</taxon>
        <taxon>Gunneridae</taxon>
        <taxon>Pentapetalae</taxon>
        <taxon>rosids</taxon>
        <taxon>fabids</taxon>
        <taxon>Fabales</taxon>
        <taxon>Fabaceae</taxon>
        <taxon>Papilionoideae</taxon>
        <taxon>50 kb inversion clade</taxon>
        <taxon>NPAAA clade</taxon>
        <taxon>Hologalegina</taxon>
        <taxon>IRL clade</taxon>
        <taxon>Trifolieae</taxon>
        <taxon>Medicago</taxon>
    </lineage>
</organism>
<dbReference type="EnsemblPlants" id="KEH20087">
    <property type="protein sequence ID" value="KEH20087"/>
    <property type="gene ID" value="MTR_8g067115"/>
</dbReference>
<evidence type="ECO:0000313" key="2">
    <source>
        <dbReference type="EMBL" id="KEH20087.1"/>
    </source>
</evidence>
<proteinExistence type="predicted"/>
<sequence>MDLEIIQQTLAAGTDPNEKAPDLFTPYVMMKQKKQLIKLNSYNTQFILGPLFFTFSYFFFLYSCLLPQSHISESSDKMEGQLKITAAACVVVVADIRVRR</sequence>
<keyword evidence="4" id="KW-1185">Reference proteome</keyword>
<feature type="transmembrane region" description="Helical" evidence="1">
    <location>
        <begin position="39"/>
        <end position="60"/>
    </location>
</feature>
<reference evidence="2 4" key="1">
    <citation type="journal article" date="2011" name="Nature">
        <title>The Medicago genome provides insight into the evolution of rhizobial symbioses.</title>
        <authorList>
            <person name="Young N.D."/>
            <person name="Debelle F."/>
            <person name="Oldroyd G.E."/>
            <person name="Geurts R."/>
            <person name="Cannon S.B."/>
            <person name="Udvardi M.K."/>
            <person name="Benedito V.A."/>
            <person name="Mayer K.F."/>
            <person name="Gouzy J."/>
            <person name="Schoof H."/>
            <person name="Van de Peer Y."/>
            <person name="Proost S."/>
            <person name="Cook D.R."/>
            <person name="Meyers B.C."/>
            <person name="Spannagl M."/>
            <person name="Cheung F."/>
            <person name="De Mita S."/>
            <person name="Krishnakumar V."/>
            <person name="Gundlach H."/>
            <person name="Zhou S."/>
            <person name="Mudge J."/>
            <person name="Bharti A.K."/>
            <person name="Murray J.D."/>
            <person name="Naoumkina M.A."/>
            <person name="Rosen B."/>
            <person name="Silverstein K.A."/>
            <person name="Tang H."/>
            <person name="Rombauts S."/>
            <person name="Zhao P.X."/>
            <person name="Zhou P."/>
            <person name="Barbe V."/>
            <person name="Bardou P."/>
            <person name="Bechner M."/>
            <person name="Bellec A."/>
            <person name="Berger A."/>
            <person name="Berges H."/>
            <person name="Bidwell S."/>
            <person name="Bisseling T."/>
            <person name="Choisne N."/>
            <person name="Couloux A."/>
            <person name="Denny R."/>
            <person name="Deshpande S."/>
            <person name="Dai X."/>
            <person name="Doyle J.J."/>
            <person name="Dudez A.M."/>
            <person name="Farmer A.D."/>
            <person name="Fouteau S."/>
            <person name="Franken C."/>
            <person name="Gibelin C."/>
            <person name="Gish J."/>
            <person name="Goldstein S."/>
            <person name="Gonzalez A.J."/>
            <person name="Green P.J."/>
            <person name="Hallab A."/>
            <person name="Hartog M."/>
            <person name="Hua A."/>
            <person name="Humphray S.J."/>
            <person name="Jeong D.H."/>
            <person name="Jing Y."/>
            <person name="Jocker A."/>
            <person name="Kenton S.M."/>
            <person name="Kim D.J."/>
            <person name="Klee K."/>
            <person name="Lai H."/>
            <person name="Lang C."/>
            <person name="Lin S."/>
            <person name="Macmil S.L."/>
            <person name="Magdelenat G."/>
            <person name="Matthews L."/>
            <person name="McCorrison J."/>
            <person name="Monaghan E.L."/>
            <person name="Mun J.H."/>
            <person name="Najar F.Z."/>
            <person name="Nicholson C."/>
            <person name="Noirot C."/>
            <person name="O'Bleness M."/>
            <person name="Paule C.R."/>
            <person name="Poulain J."/>
            <person name="Prion F."/>
            <person name="Qin B."/>
            <person name="Qu C."/>
            <person name="Retzel E.F."/>
            <person name="Riddle C."/>
            <person name="Sallet E."/>
            <person name="Samain S."/>
            <person name="Samson N."/>
            <person name="Sanders I."/>
            <person name="Saurat O."/>
            <person name="Scarpelli C."/>
            <person name="Schiex T."/>
            <person name="Segurens B."/>
            <person name="Severin A.J."/>
            <person name="Sherrier D.J."/>
            <person name="Shi R."/>
            <person name="Sims S."/>
            <person name="Singer S.R."/>
            <person name="Sinharoy S."/>
            <person name="Sterck L."/>
            <person name="Viollet A."/>
            <person name="Wang B.B."/>
            <person name="Wang K."/>
            <person name="Wang M."/>
            <person name="Wang X."/>
            <person name="Warfsmann J."/>
            <person name="Weissenbach J."/>
            <person name="White D.D."/>
            <person name="White J.D."/>
            <person name="Wiley G.B."/>
            <person name="Wincker P."/>
            <person name="Xing Y."/>
            <person name="Yang L."/>
            <person name="Yao Z."/>
            <person name="Ying F."/>
            <person name="Zhai J."/>
            <person name="Zhou L."/>
            <person name="Zuber A."/>
            <person name="Denarie J."/>
            <person name="Dixon R.A."/>
            <person name="May G.D."/>
            <person name="Schwartz D.C."/>
            <person name="Rogers J."/>
            <person name="Quetier F."/>
            <person name="Town C.D."/>
            <person name="Roe B.A."/>
        </authorList>
    </citation>
    <scope>NUCLEOTIDE SEQUENCE [LARGE SCALE GENOMIC DNA]</scope>
    <source>
        <strain evidence="2">A17</strain>
        <strain evidence="3 4">cv. Jemalong A17</strain>
    </source>
</reference>
<dbReference type="Proteomes" id="UP000002051">
    <property type="component" value="Chromosome 8"/>
</dbReference>
<gene>
    <name evidence="2" type="ordered locus">MTR_8g067115</name>
</gene>
<dbReference type="AlphaFoldDB" id="A0A072TRP9"/>
<accession>A0A072TRP9</accession>
<evidence type="ECO:0000313" key="4">
    <source>
        <dbReference type="Proteomes" id="UP000002051"/>
    </source>
</evidence>
<keyword evidence="1 2" id="KW-0812">Transmembrane</keyword>
<reference evidence="3" key="3">
    <citation type="submission" date="2015-04" db="UniProtKB">
        <authorList>
            <consortium name="EnsemblPlants"/>
        </authorList>
    </citation>
    <scope>IDENTIFICATION</scope>
    <source>
        <strain evidence="3">cv. Jemalong A17</strain>
    </source>
</reference>
<reference evidence="2 4" key="2">
    <citation type="journal article" date="2014" name="BMC Genomics">
        <title>An improved genome release (version Mt4.0) for the model legume Medicago truncatula.</title>
        <authorList>
            <person name="Tang H."/>
            <person name="Krishnakumar V."/>
            <person name="Bidwell S."/>
            <person name="Rosen B."/>
            <person name="Chan A."/>
            <person name="Zhou S."/>
            <person name="Gentzbittel L."/>
            <person name="Childs K.L."/>
            <person name="Yandell M."/>
            <person name="Gundlach H."/>
            <person name="Mayer K.F."/>
            <person name="Schwartz D.C."/>
            <person name="Town C.D."/>
        </authorList>
    </citation>
    <scope>GENOME REANNOTATION</scope>
    <source>
        <strain evidence="2">A17</strain>
        <strain evidence="3 4">cv. Jemalong A17</strain>
    </source>
</reference>
<evidence type="ECO:0000256" key="1">
    <source>
        <dbReference type="SAM" id="Phobius"/>
    </source>
</evidence>
<name>A0A072TRP9_MEDTR</name>
<dbReference type="EMBL" id="CM001224">
    <property type="protein sequence ID" value="KEH20087.1"/>
    <property type="molecule type" value="Genomic_DNA"/>
</dbReference>
<keyword evidence="1" id="KW-0472">Membrane</keyword>
<protein>
    <submittedName>
        <fullName evidence="2">Transmembrane protein, putative</fullName>
    </submittedName>
</protein>
<evidence type="ECO:0000313" key="3">
    <source>
        <dbReference type="EnsemblPlants" id="KEH20087"/>
    </source>
</evidence>
<dbReference type="HOGENOM" id="CLU_2310296_0_0_1"/>